<reference evidence="3 4" key="1">
    <citation type="submission" date="2023-01" db="EMBL/GenBank/DDBJ databases">
        <title>Psychroserpens ponticola sp. nov., isolated from seawater.</title>
        <authorList>
            <person name="Kristyanto S."/>
            <person name="Jung J."/>
            <person name="Kim J.M."/>
            <person name="Jeon C.O."/>
        </authorList>
    </citation>
    <scope>NUCLEOTIDE SEQUENCE [LARGE SCALE GENOMIC DNA]</scope>
    <source>
        <strain evidence="3 4">MSW6</strain>
    </source>
</reference>
<dbReference type="Proteomes" id="UP001202717">
    <property type="component" value="Chromosome"/>
</dbReference>
<feature type="compositionally biased region" description="Basic and acidic residues" evidence="1">
    <location>
        <begin position="63"/>
        <end position="83"/>
    </location>
</feature>
<evidence type="ECO:0000313" key="4">
    <source>
        <dbReference type="Proteomes" id="UP001202717"/>
    </source>
</evidence>
<keyword evidence="2" id="KW-0812">Transmembrane</keyword>
<proteinExistence type="predicted"/>
<evidence type="ECO:0000313" key="3">
    <source>
        <dbReference type="EMBL" id="WCO01018.1"/>
    </source>
</evidence>
<feature type="compositionally biased region" description="Basic and acidic residues" evidence="1">
    <location>
        <begin position="159"/>
        <end position="176"/>
    </location>
</feature>
<feature type="transmembrane region" description="Helical" evidence="2">
    <location>
        <begin position="12"/>
        <end position="35"/>
    </location>
</feature>
<feature type="compositionally biased region" description="Basic and acidic residues" evidence="1">
    <location>
        <begin position="130"/>
        <end position="147"/>
    </location>
</feature>
<feature type="region of interest" description="Disordered" evidence="1">
    <location>
        <begin position="130"/>
        <end position="196"/>
    </location>
</feature>
<evidence type="ECO:0000256" key="2">
    <source>
        <dbReference type="SAM" id="Phobius"/>
    </source>
</evidence>
<protein>
    <submittedName>
        <fullName evidence="3">Energy transducer TonB</fullName>
    </submittedName>
</protein>
<keyword evidence="4" id="KW-1185">Reference proteome</keyword>
<name>A0ABY7RW04_9FLAO</name>
<keyword evidence="2" id="KW-1133">Transmembrane helix</keyword>
<dbReference type="EMBL" id="CP116221">
    <property type="protein sequence ID" value="WCO01018.1"/>
    <property type="molecule type" value="Genomic_DNA"/>
</dbReference>
<feature type="region of interest" description="Disordered" evidence="1">
    <location>
        <begin position="54"/>
        <end position="97"/>
    </location>
</feature>
<dbReference type="RefSeq" id="WP_249996024.1">
    <property type="nucleotide sequence ID" value="NZ_CP116221.1"/>
</dbReference>
<keyword evidence="2" id="KW-0472">Membrane</keyword>
<feature type="compositionally biased region" description="Polar residues" evidence="1">
    <location>
        <begin position="84"/>
        <end position="97"/>
    </location>
</feature>
<organism evidence="3 4">
    <name type="scientific">Psychroserpens ponticola</name>
    <dbReference type="NCBI Taxonomy" id="2932268"/>
    <lineage>
        <taxon>Bacteria</taxon>
        <taxon>Pseudomonadati</taxon>
        <taxon>Bacteroidota</taxon>
        <taxon>Flavobacteriia</taxon>
        <taxon>Flavobacteriales</taxon>
        <taxon>Flavobacteriaceae</taxon>
        <taxon>Psychroserpens</taxon>
    </lineage>
</organism>
<sequence>MKYLKTKHQRNSAKITTLIMVILILLLFVVGHTYMDPPEEYGVAVNFGNSPVGSGNIQPTEPIKSRPTEHVVKEETQADKAQPEETTQANNQAEDVLTTESAEAIAIKKAEEAKAKAKAEAERQEQLKKEEAIRKAKEEQDKKDKLDALIGGVKNSEGPTKDGEGPGDGPGDKGDLDGSPYAPYKGTPGSGNGGVGYGLNGRGTPDYDMFDGCENEYGLIVVDIVVNRNGQVIEATPGAKGSNNATTCLKTQAKKIAKSYKWPADSKAPARQYGKVSVNFTPTN</sequence>
<accession>A0ABY7RW04</accession>
<gene>
    <name evidence="3" type="ORF">MUN68_013185</name>
</gene>
<evidence type="ECO:0000256" key="1">
    <source>
        <dbReference type="SAM" id="MobiDB-lite"/>
    </source>
</evidence>